<keyword evidence="5" id="KW-1185">Reference proteome</keyword>
<feature type="transmembrane region" description="Helical" evidence="2">
    <location>
        <begin position="210"/>
        <end position="231"/>
    </location>
</feature>
<reference evidence="4 5" key="2">
    <citation type="journal article" date="2012" name="PLoS Pathog.">
        <title>Diverse lifestyles and strategies of plant pathogenesis encoded in the genomes of eighteen Dothideomycetes fungi.</title>
        <authorList>
            <person name="Ohm R.A."/>
            <person name="Feau N."/>
            <person name="Henrissat B."/>
            <person name="Schoch C.L."/>
            <person name="Horwitz B.A."/>
            <person name="Barry K.W."/>
            <person name="Condon B.J."/>
            <person name="Copeland A.C."/>
            <person name="Dhillon B."/>
            <person name="Glaser F."/>
            <person name="Hesse C.N."/>
            <person name="Kosti I."/>
            <person name="LaButti K."/>
            <person name="Lindquist E.A."/>
            <person name="Lucas S."/>
            <person name="Salamov A.A."/>
            <person name="Bradshaw R.E."/>
            <person name="Ciuffetti L."/>
            <person name="Hamelin R.C."/>
            <person name="Kema G.H.J."/>
            <person name="Lawrence C."/>
            <person name="Scott J.A."/>
            <person name="Spatafora J.W."/>
            <person name="Turgeon B.G."/>
            <person name="de Wit P.J.G.M."/>
            <person name="Zhong S."/>
            <person name="Goodwin S.B."/>
            <person name="Grigoriev I.V."/>
        </authorList>
    </citation>
    <scope>NUCLEOTIDE SEQUENCE [LARGE SCALE GENOMIC DNA]</scope>
    <source>
        <strain evidence="5">NZE10 / CBS 128990</strain>
    </source>
</reference>
<feature type="compositionally biased region" description="Basic and acidic residues" evidence="1">
    <location>
        <begin position="1"/>
        <end position="10"/>
    </location>
</feature>
<feature type="region of interest" description="Disordered" evidence="1">
    <location>
        <begin position="304"/>
        <end position="323"/>
    </location>
</feature>
<evidence type="ECO:0000256" key="2">
    <source>
        <dbReference type="SAM" id="Phobius"/>
    </source>
</evidence>
<protein>
    <recommendedName>
        <fullName evidence="3">SMODS and SLOG-associating 2TM effector domain-containing protein</fullName>
    </recommendedName>
</protein>
<dbReference type="OrthoDB" id="4472872at2759"/>
<feature type="compositionally biased region" description="Polar residues" evidence="1">
    <location>
        <begin position="304"/>
        <end position="317"/>
    </location>
</feature>
<dbReference type="PANTHER" id="PTHR38793">
    <property type="entry name" value="SLATT_FUNGAL DOMAIN-CONTAINING PROTEIN-RELATED"/>
    <property type="match status" value="1"/>
</dbReference>
<name>N1PUT3_DOTSN</name>
<feature type="compositionally biased region" description="Polar residues" evidence="1">
    <location>
        <begin position="74"/>
        <end position="94"/>
    </location>
</feature>
<dbReference type="eggNOG" id="ENOG502SVHM">
    <property type="taxonomic scope" value="Eukaryota"/>
</dbReference>
<evidence type="ECO:0000313" key="5">
    <source>
        <dbReference type="Proteomes" id="UP000016933"/>
    </source>
</evidence>
<evidence type="ECO:0000256" key="1">
    <source>
        <dbReference type="SAM" id="MobiDB-lite"/>
    </source>
</evidence>
<dbReference type="AlphaFoldDB" id="N1PUT3"/>
<proteinExistence type="predicted"/>
<evidence type="ECO:0000259" key="3">
    <source>
        <dbReference type="Pfam" id="PF18142"/>
    </source>
</evidence>
<sequence>MHELPKDLAKSLRSWRGSLYRKPSDIEKGGEDYGEKQYDLSPAQSSLGLHSASSRSLRQARYTRLQEHAPPNSRPSTQQHTANEQQGSQLQAKRQVTLPPQTPASGKQSFFHNAPKVSDLDPAANRLDDNETPLQKNDFYELVGMYKPKGDIQPPKELAIPHGLYWKIRTHMRYIQTKYRIFDVATYVFLALQLLLSAVFIVLGSVAGNYHVAIAVLGAISTVIAGLLALMKGQGLPNRLRQIRDDLQLVLFEAEELYWDVAADRPVMYKDIKKLREDFLRVQAAARRNHPDSWTSNANHIAQGIRGQSKTKANPATTAALPV</sequence>
<dbReference type="NCBIfam" id="NF033635">
    <property type="entry name" value="SLATT_fungal"/>
    <property type="match status" value="1"/>
</dbReference>
<organism evidence="4 5">
    <name type="scientific">Dothistroma septosporum (strain NZE10 / CBS 128990)</name>
    <name type="common">Red band needle blight fungus</name>
    <name type="synonym">Mycosphaerella pini</name>
    <dbReference type="NCBI Taxonomy" id="675120"/>
    <lineage>
        <taxon>Eukaryota</taxon>
        <taxon>Fungi</taxon>
        <taxon>Dikarya</taxon>
        <taxon>Ascomycota</taxon>
        <taxon>Pezizomycotina</taxon>
        <taxon>Dothideomycetes</taxon>
        <taxon>Dothideomycetidae</taxon>
        <taxon>Mycosphaerellales</taxon>
        <taxon>Mycosphaerellaceae</taxon>
        <taxon>Dothistroma</taxon>
    </lineage>
</organism>
<evidence type="ECO:0000313" key="4">
    <source>
        <dbReference type="EMBL" id="EME47251.1"/>
    </source>
</evidence>
<dbReference type="OMA" id="DFCLENC"/>
<reference evidence="5" key="1">
    <citation type="journal article" date="2012" name="PLoS Genet.">
        <title>The genomes of the fungal plant pathogens Cladosporium fulvum and Dothistroma septosporum reveal adaptation to different hosts and lifestyles but also signatures of common ancestry.</title>
        <authorList>
            <person name="de Wit P.J.G.M."/>
            <person name="van der Burgt A."/>
            <person name="Oekmen B."/>
            <person name="Stergiopoulos I."/>
            <person name="Abd-Elsalam K.A."/>
            <person name="Aerts A.L."/>
            <person name="Bahkali A.H."/>
            <person name="Beenen H.G."/>
            <person name="Chettri P."/>
            <person name="Cox M.P."/>
            <person name="Datema E."/>
            <person name="de Vries R.P."/>
            <person name="Dhillon B."/>
            <person name="Ganley A.R."/>
            <person name="Griffiths S.A."/>
            <person name="Guo Y."/>
            <person name="Hamelin R.C."/>
            <person name="Henrissat B."/>
            <person name="Kabir M.S."/>
            <person name="Jashni M.K."/>
            <person name="Kema G."/>
            <person name="Klaubauf S."/>
            <person name="Lapidus A."/>
            <person name="Levasseur A."/>
            <person name="Lindquist E."/>
            <person name="Mehrabi R."/>
            <person name="Ohm R.A."/>
            <person name="Owen T.J."/>
            <person name="Salamov A."/>
            <person name="Schwelm A."/>
            <person name="Schijlen E."/>
            <person name="Sun H."/>
            <person name="van den Burg H.A."/>
            <person name="van Ham R.C.H.J."/>
            <person name="Zhang S."/>
            <person name="Goodwin S.B."/>
            <person name="Grigoriev I.V."/>
            <person name="Collemare J."/>
            <person name="Bradshaw R.E."/>
        </authorList>
    </citation>
    <scope>NUCLEOTIDE SEQUENCE [LARGE SCALE GENOMIC DNA]</scope>
    <source>
        <strain evidence="5">NZE10 / CBS 128990</strain>
    </source>
</reference>
<accession>N1PUT3</accession>
<feature type="compositionally biased region" description="Basic and acidic residues" evidence="1">
    <location>
        <begin position="22"/>
        <end position="38"/>
    </location>
</feature>
<feature type="domain" description="SMODS and SLOG-associating 2TM effector" evidence="3">
    <location>
        <begin position="168"/>
        <end position="284"/>
    </location>
</feature>
<feature type="compositionally biased region" description="Low complexity" evidence="1">
    <location>
        <begin position="45"/>
        <end position="57"/>
    </location>
</feature>
<keyword evidence="2" id="KW-0812">Transmembrane</keyword>
<dbReference type="EMBL" id="KB446536">
    <property type="protein sequence ID" value="EME47251.1"/>
    <property type="molecule type" value="Genomic_DNA"/>
</dbReference>
<dbReference type="PANTHER" id="PTHR38793:SF3">
    <property type="entry name" value="SMODS AND SLOG-ASSOCIATING 2TM EFFECTOR DOMAIN-CONTAINING PROTEIN"/>
    <property type="match status" value="1"/>
</dbReference>
<feature type="region of interest" description="Disordered" evidence="1">
    <location>
        <begin position="1"/>
        <end position="115"/>
    </location>
</feature>
<keyword evidence="2" id="KW-0472">Membrane</keyword>
<dbReference type="HOGENOM" id="CLU_860585_0_0_1"/>
<dbReference type="Proteomes" id="UP000016933">
    <property type="component" value="Unassembled WGS sequence"/>
</dbReference>
<dbReference type="Pfam" id="PF18142">
    <property type="entry name" value="SLATT_fungal"/>
    <property type="match status" value="1"/>
</dbReference>
<feature type="transmembrane region" description="Helical" evidence="2">
    <location>
        <begin position="181"/>
        <end position="204"/>
    </location>
</feature>
<gene>
    <name evidence="4" type="ORF">DOTSEDRAFT_69257</name>
</gene>
<keyword evidence="2" id="KW-1133">Transmembrane helix</keyword>
<dbReference type="InterPro" id="IPR041622">
    <property type="entry name" value="SLATT_fungi"/>
</dbReference>